<feature type="compositionally biased region" description="Basic and acidic residues" evidence="5">
    <location>
        <begin position="201"/>
        <end position="212"/>
    </location>
</feature>
<evidence type="ECO:0000256" key="5">
    <source>
        <dbReference type="SAM" id="MobiDB-lite"/>
    </source>
</evidence>
<dbReference type="InterPro" id="IPR003689">
    <property type="entry name" value="ZIP"/>
</dbReference>
<organism evidence="7 8">
    <name type="scientific">Ceratina calcarata</name>
    <dbReference type="NCBI Taxonomy" id="156304"/>
    <lineage>
        <taxon>Eukaryota</taxon>
        <taxon>Metazoa</taxon>
        <taxon>Ecdysozoa</taxon>
        <taxon>Arthropoda</taxon>
        <taxon>Hexapoda</taxon>
        <taxon>Insecta</taxon>
        <taxon>Pterygota</taxon>
        <taxon>Neoptera</taxon>
        <taxon>Endopterygota</taxon>
        <taxon>Hymenoptera</taxon>
        <taxon>Apocrita</taxon>
        <taxon>Aculeata</taxon>
        <taxon>Apoidea</taxon>
        <taxon>Anthophila</taxon>
        <taxon>Apidae</taxon>
        <taxon>Ceratina</taxon>
        <taxon>Zadontomerus</taxon>
    </lineage>
</organism>
<keyword evidence="4 6" id="KW-0472">Membrane</keyword>
<dbReference type="PANTHER" id="PTHR11040:SF203">
    <property type="entry name" value="FI18611P1-RELATED"/>
    <property type="match status" value="1"/>
</dbReference>
<dbReference type="Pfam" id="PF02535">
    <property type="entry name" value="Zip"/>
    <property type="match status" value="1"/>
</dbReference>
<evidence type="ECO:0000313" key="7">
    <source>
        <dbReference type="Proteomes" id="UP000694925"/>
    </source>
</evidence>
<feature type="region of interest" description="Disordered" evidence="5">
    <location>
        <begin position="198"/>
        <end position="240"/>
    </location>
</feature>
<accession>A0AAJ7WDQ5</accession>
<feature type="transmembrane region" description="Helical" evidence="6">
    <location>
        <begin position="86"/>
        <end position="108"/>
    </location>
</feature>
<dbReference type="GeneID" id="108628945"/>
<evidence type="ECO:0000256" key="2">
    <source>
        <dbReference type="ARBA" id="ARBA00022692"/>
    </source>
</evidence>
<evidence type="ECO:0000256" key="4">
    <source>
        <dbReference type="ARBA" id="ARBA00023136"/>
    </source>
</evidence>
<feature type="transmembrane region" description="Helical" evidence="6">
    <location>
        <begin position="264"/>
        <end position="284"/>
    </location>
</feature>
<keyword evidence="2 6" id="KW-0812">Transmembrane</keyword>
<feature type="transmembrane region" description="Helical" evidence="6">
    <location>
        <begin position="384"/>
        <end position="403"/>
    </location>
</feature>
<dbReference type="GO" id="GO:0005886">
    <property type="term" value="C:plasma membrane"/>
    <property type="evidence" value="ECO:0007669"/>
    <property type="project" value="TreeGrafter"/>
</dbReference>
<name>A0AAJ7WDQ5_9HYME</name>
<keyword evidence="3 6" id="KW-1133">Transmembrane helix</keyword>
<protein>
    <submittedName>
        <fullName evidence="8">Zinc transporter ZIP3-like isoform X2</fullName>
    </submittedName>
</protein>
<feature type="transmembrane region" description="Helical" evidence="6">
    <location>
        <begin position="129"/>
        <end position="149"/>
    </location>
</feature>
<keyword evidence="7" id="KW-1185">Reference proteome</keyword>
<dbReference type="GO" id="GO:0005385">
    <property type="term" value="F:zinc ion transmembrane transporter activity"/>
    <property type="evidence" value="ECO:0007669"/>
    <property type="project" value="TreeGrafter"/>
</dbReference>
<evidence type="ECO:0000256" key="1">
    <source>
        <dbReference type="ARBA" id="ARBA00004141"/>
    </source>
</evidence>
<feature type="region of interest" description="Disordered" evidence="5">
    <location>
        <begin position="411"/>
        <end position="439"/>
    </location>
</feature>
<evidence type="ECO:0000256" key="3">
    <source>
        <dbReference type="ARBA" id="ARBA00022989"/>
    </source>
</evidence>
<reference evidence="8" key="1">
    <citation type="submission" date="2025-08" db="UniProtKB">
        <authorList>
            <consortium name="RefSeq"/>
        </authorList>
    </citation>
    <scope>IDENTIFICATION</scope>
    <source>
        <tissue evidence="8">Whole body</tissue>
    </source>
</reference>
<proteinExistence type="predicted"/>
<evidence type="ECO:0000313" key="8">
    <source>
        <dbReference type="RefSeq" id="XP_026672651.1"/>
    </source>
</evidence>
<feature type="compositionally biased region" description="Polar residues" evidence="5">
    <location>
        <begin position="213"/>
        <end position="229"/>
    </location>
</feature>
<sequence length="499" mass="54882">MTTVIIYENTELTLRFLFAIIACTRAVPRTRRVKRPTNNCQCEAIANDSPKSFGDMSEDNSLMNRLMMDSHADDEEEHQENESSVLIAKGVTMAILCTVSICMGILPLQVARCLKWNASDVANPRSTRVISLLLGFGGGVLFCTTFLHLLPEVKEGVEHLTHDGKLPELGFSIAETLTCAGFFIMYLVEESVHSHLRTQQARKEERSTKDVTRSTNELVENGQTPSNRVSGHSHYNGHGHSHHLPAAAVIMDEKDEFIISSLRGLLIVLGLSVHELFEGLAIGLESSASYVWYMFAAVAAHKFVIAFCIGVELIASNTRRYLSVIYVCTFAIVSPLGIGIGMFLVGGESAAASGILPVLLQGLASGTLLYVVFFEILQEHRSGLAQYVSIIFGFAAMFGLQMLTAHSHSHSHSHSYGGDSNEGMHVHEQHGHPDDRYHHDELDSHAHERVSTERVLADGIDRVTESIAEVVSNVLSSTIKTTGDELPFRRNETSHTESQ</sequence>
<gene>
    <name evidence="8" type="primary">LOC108628945</name>
</gene>
<feature type="transmembrane region" description="Helical" evidence="6">
    <location>
        <begin position="321"/>
        <end position="345"/>
    </location>
</feature>
<feature type="compositionally biased region" description="Basic and acidic residues" evidence="5">
    <location>
        <begin position="422"/>
        <end position="439"/>
    </location>
</feature>
<comment type="subcellular location">
    <subcellularLocation>
        <location evidence="1">Membrane</location>
        <topology evidence="1">Multi-pass membrane protein</topology>
    </subcellularLocation>
</comment>
<dbReference type="Proteomes" id="UP000694925">
    <property type="component" value="Unplaced"/>
</dbReference>
<feature type="transmembrane region" description="Helical" evidence="6">
    <location>
        <begin position="351"/>
        <end position="372"/>
    </location>
</feature>
<dbReference type="AlphaFoldDB" id="A0AAJ7WDQ5"/>
<evidence type="ECO:0000256" key="6">
    <source>
        <dbReference type="SAM" id="Phobius"/>
    </source>
</evidence>
<feature type="transmembrane region" description="Helical" evidence="6">
    <location>
        <begin position="169"/>
        <end position="188"/>
    </location>
</feature>
<dbReference type="RefSeq" id="XP_026672651.1">
    <property type="nucleotide sequence ID" value="XM_026816850.1"/>
</dbReference>
<dbReference type="PANTHER" id="PTHR11040">
    <property type="entry name" value="ZINC/IRON TRANSPORTER"/>
    <property type="match status" value="1"/>
</dbReference>
<feature type="transmembrane region" description="Helical" evidence="6">
    <location>
        <begin position="290"/>
        <end position="314"/>
    </location>
</feature>